<protein>
    <submittedName>
        <fullName evidence="3">Uncharacterized protein</fullName>
    </submittedName>
</protein>
<dbReference type="AlphaFoldDB" id="A0A4P7N6V1"/>
<evidence type="ECO:0000313" key="3">
    <source>
        <dbReference type="EMBL" id="QBZ56911.1"/>
    </source>
</evidence>
<feature type="compositionally biased region" description="Basic and acidic residues" evidence="1">
    <location>
        <begin position="54"/>
        <end position="65"/>
    </location>
</feature>
<evidence type="ECO:0000256" key="2">
    <source>
        <dbReference type="SAM" id="SignalP"/>
    </source>
</evidence>
<proteinExistence type="predicted"/>
<sequence>MKFTAPLFLGLLVSMGAALSDPNSPHDAAAPATAPEVAPEAAPAPEAKPAAPPAKKEKLCSDGKNKCSLEKKGKCRVPGSPINLLIFSWIDFKLEDDKAC</sequence>
<reference evidence="3 4" key="1">
    <citation type="journal article" date="2019" name="Mol. Biol. Evol.">
        <title>Blast fungal genomes show frequent chromosomal changes, gene gains and losses, and effector gene turnover.</title>
        <authorList>
            <person name="Gomez Luciano L.B."/>
            <person name="Jason Tsai I."/>
            <person name="Chuma I."/>
            <person name="Tosa Y."/>
            <person name="Chen Y.H."/>
            <person name="Li J.Y."/>
            <person name="Li M.Y."/>
            <person name="Jade Lu M.Y."/>
            <person name="Nakayashiki H."/>
            <person name="Li W.H."/>
        </authorList>
    </citation>
    <scope>NUCLEOTIDE SEQUENCE [LARGE SCALE GENOMIC DNA]</scope>
    <source>
        <strain evidence="3">MZ5-1-6</strain>
    </source>
</reference>
<evidence type="ECO:0000256" key="1">
    <source>
        <dbReference type="SAM" id="MobiDB-lite"/>
    </source>
</evidence>
<feature type="region of interest" description="Disordered" evidence="1">
    <location>
        <begin position="20"/>
        <end position="65"/>
    </location>
</feature>
<feature type="compositionally biased region" description="Low complexity" evidence="1">
    <location>
        <begin position="28"/>
        <end position="49"/>
    </location>
</feature>
<dbReference type="VEuPathDB" id="FungiDB:M_BR32_EuGene_00062641"/>
<evidence type="ECO:0000313" key="4">
    <source>
        <dbReference type="Proteomes" id="UP000294847"/>
    </source>
</evidence>
<organism evidence="3 4">
    <name type="scientific">Pyricularia oryzae</name>
    <name type="common">Rice blast fungus</name>
    <name type="synonym">Magnaporthe oryzae</name>
    <dbReference type="NCBI Taxonomy" id="318829"/>
    <lineage>
        <taxon>Eukaryota</taxon>
        <taxon>Fungi</taxon>
        <taxon>Dikarya</taxon>
        <taxon>Ascomycota</taxon>
        <taxon>Pezizomycotina</taxon>
        <taxon>Sordariomycetes</taxon>
        <taxon>Sordariomycetidae</taxon>
        <taxon>Magnaporthales</taxon>
        <taxon>Pyriculariaceae</taxon>
        <taxon>Pyricularia</taxon>
    </lineage>
</organism>
<name>A0A4P7N6V1_PYROR</name>
<feature type="chain" id="PRO_5043332902" evidence="2">
    <location>
        <begin position="21"/>
        <end position="100"/>
    </location>
</feature>
<dbReference type="Proteomes" id="UP000294847">
    <property type="component" value="Chromosome 2"/>
</dbReference>
<accession>A0A4P7N6V1</accession>
<feature type="signal peptide" evidence="2">
    <location>
        <begin position="1"/>
        <end position="20"/>
    </location>
</feature>
<keyword evidence="2" id="KW-0732">Signal</keyword>
<dbReference type="EMBL" id="CP034205">
    <property type="protein sequence ID" value="QBZ56911.1"/>
    <property type="molecule type" value="Genomic_DNA"/>
</dbReference>
<gene>
    <name evidence="3" type="ORF">PoMZ_01829</name>
</gene>